<protein>
    <submittedName>
        <fullName evidence="1">Uncharacterized protein</fullName>
    </submittedName>
</protein>
<sequence>MLPPPLRCSQDGAAPLHTREYPRRHRRVGASAAASAAAAAGGGGQRRRRRGCSRGGCREGSGGAAAGSLPVSTPDTALPVDGGSGGGGAGSLPVANPDTALPVDAAATARPLPLVAVAAALEVGALAPGTVEDVNEGGAHPAATAQSPTLGRHHRRHPPHTPSRRPPRRDRPAAGRHRSYNAARRGGLQAGILRRHASGLERGDRGLGGGRGANGGGSAHPRPATRHIRWDTP</sequence>
<reference evidence="1" key="1">
    <citation type="submission" date="2019-11" db="EMBL/GenBank/DDBJ databases">
        <title>Nori genome reveals adaptations in red seaweeds to the harsh intertidal environment.</title>
        <authorList>
            <person name="Wang D."/>
            <person name="Mao Y."/>
        </authorList>
    </citation>
    <scope>NUCLEOTIDE SEQUENCE</scope>
    <source>
        <tissue evidence="1">Gametophyte</tissue>
    </source>
</reference>
<gene>
    <name evidence="1" type="ORF">I4F81_011021</name>
</gene>
<proteinExistence type="predicted"/>
<evidence type="ECO:0000313" key="2">
    <source>
        <dbReference type="Proteomes" id="UP000798662"/>
    </source>
</evidence>
<name>A0ACC3CF11_PYRYE</name>
<evidence type="ECO:0000313" key="1">
    <source>
        <dbReference type="EMBL" id="KAK1868535.1"/>
    </source>
</evidence>
<organism evidence="1 2">
    <name type="scientific">Pyropia yezoensis</name>
    <name type="common">Susabi-nori</name>
    <name type="synonym">Porphyra yezoensis</name>
    <dbReference type="NCBI Taxonomy" id="2788"/>
    <lineage>
        <taxon>Eukaryota</taxon>
        <taxon>Rhodophyta</taxon>
        <taxon>Bangiophyceae</taxon>
        <taxon>Bangiales</taxon>
        <taxon>Bangiaceae</taxon>
        <taxon>Pyropia</taxon>
    </lineage>
</organism>
<comment type="caution">
    <text evidence="1">The sequence shown here is derived from an EMBL/GenBank/DDBJ whole genome shotgun (WGS) entry which is preliminary data.</text>
</comment>
<accession>A0ACC3CF11</accession>
<dbReference type="Proteomes" id="UP000798662">
    <property type="component" value="Chromosome 3"/>
</dbReference>
<dbReference type="EMBL" id="CM020620">
    <property type="protein sequence ID" value="KAK1868535.1"/>
    <property type="molecule type" value="Genomic_DNA"/>
</dbReference>
<keyword evidence="2" id="KW-1185">Reference proteome</keyword>